<organism evidence="1 2">
    <name type="scientific">Rubroshorea leprosula</name>
    <dbReference type="NCBI Taxonomy" id="152421"/>
    <lineage>
        <taxon>Eukaryota</taxon>
        <taxon>Viridiplantae</taxon>
        <taxon>Streptophyta</taxon>
        <taxon>Embryophyta</taxon>
        <taxon>Tracheophyta</taxon>
        <taxon>Spermatophyta</taxon>
        <taxon>Magnoliopsida</taxon>
        <taxon>eudicotyledons</taxon>
        <taxon>Gunneridae</taxon>
        <taxon>Pentapetalae</taxon>
        <taxon>rosids</taxon>
        <taxon>malvids</taxon>
        <taxon>Malvales</taxon>
        <taxon>Dipterocarpaceae</taxon>
        <taxon>Rubroshorea</taxon>
    </lineage>
</organism>
<dbReference type="AlphaFoldDB" id="A0AAV5K161"/>
<name>A0AAV5K161_9ROSI</name>
<keyword evidence="2" id="KW-1185">Reference proteome</keyword>
<dbReference type="Proteomes" id="UP001054252">
    <property type="component" value="Unassembled WGS sequence"/>
</dbReference>
<proteinExistence type="predicted"/>
<evidence type="ECO:0000313" key="1">
    <source>
        <dbReference type="EMBL" id="GKV16650.1"/>
    </source>
</evidence>
<comment type="caution">
    <text evidence="1">The sequence shown here is derived from an EMBL/GenBank/DDBJ whole genome shotgun (WGS) entry which is preliminary data.</text>
</comment>
<reference evidence="1 2" key="1">
    <citation type="journal article" date="2021" name="Commun. Biol.">
        <title>The genome of Shorea leprosula (Dipterocarpaceae) highlights the ecological relevance of drought in aseasonal tropical rainforests.</title>
        <authorList>
            <person name="Ng K.K.S."/>
            <person name="Kobayashi M.J."/>
            <person name="Fawcett J.A."/>
            <person name="Hatakeyama M."/>
            <person name="Paape T."/>
            <person name="Ng C.H."/>
            <person name="Ang C.C."/>
            <person name="Tnah L.H."/>
            <person name="Lee C.T."/>
            <person name="Nishiyama T."/>
            <person name="Sese J."/>
            <person name="O'Brien M.J."/>
            <person name="Copetti D."/>
            <person name="Mohd Noor M.I."/>
            <person name="Ong R.C."/>
            <person name="Putra M."/>
            <person name="Sireger I.Z."/>
            <person name="Indrioko S."/>
            <person name="Kosugi Y."/>
            <person name="Izuno A."/>
            <person name="Isagi Y."/>
            <person name="Lee S.L."/>
            <person name="Shimizu K.K."/>
        </authorList>
    </citation>
    <scope>NUCLEOTIDE SEQUENCE [LARGE SCALE GENOMIC DNA]</scope>
    <source>
        <strain evidence="1">214</strain>
    </source>
</reference>
<accession>A0AAV5K161</accession>
<gene>
    <name evidence="1" type="ORF">SLEP1_g27264</name>
</gene>
<protein>
    <submittedName>
        <fullName evidence="1">Uncharacterized protein</fullName>
    </submittedName>
</protein>
<evidence type="ECO:0000313" key="2">
    <source>
        <dbReference type="Proteomes" id="UP001054252"/>
    </source>
</evidence>
<sequence length="61" mass="6945">MISSFFKDTGLANSLQLLSSVIMQNNLQVLARWRPFVFAFSLSRPFSVPHVAHIPFSYGWS</sequence>
<dbReference type="EMBL" id="BPVZ01000046">
    <property type="protein sequence ID" value="GKV16650.1"/>
    <property type="molecule type" value="Genomic_DNA"/>
</dbReference>